<comment type="caution">
    <text evidence="1">The sequence shown here is derived from an EMBL/GenBank/DDBJ whole genome shotgun (WGS) entry which is preliminary data.</text>
</comment>
<evidence type="ECO:0000313" key="1">
    <source>
        <dbReference type="EMBL" id="KAK1407922.1"/>
    </source>
</evidence>
<name>A0AAD8JSI3_TARER</name>
<evidence type="ECO:0000313" key="2">
    <source>
        <dbReference type="Proteomes" id="UP001229421"/>
    </source>
</evidence>
<dbReference type="EMBL" id="JAUHHV010000011">
    <property type="protein sequence ID" value="KAK1407922.1"/>
    <property type="molecule type" value="Genomic_DNA"/>
</dbReference>
<dbReference type="Proteomes" id="UP001229421">
    <property type="component" value="Unassembled WGS sequence"/>
</dbReference>
<gene>
    <name evidence="1" type="ORF">QVD17_39549</name>
</gene>
<keyword evidence="2" id="KW-1185">Reference proteome</keyword>
<accession>A0AAD8JSI3</accession>
<reference evidence="1" key="1">
    <citation type="journal article" date="2023" name="bioRxiv">
        <title>Improved chromosome-level genome assembly for marigold (Tagetes erecta).</title>
        <authorList>
            <person name="Jiang F."/>
            <person name="Yuan L."/>
            <person name="Wang S."/>
            <person name="Wang H."/>
            <person name="Xu D."/>
            <person name="Wang A."/>
            <person name="Fan W."/>
        </authorList>
    </citation>
    <scope>NUCLEOTIDE SEQUENCE</scope>
    <source>
        <strain evidence="1">WSJ</strain>
        <tissue evidence="1">Leaf</tissue>
    </source>
</reference>
<dbReference type="AlphaFoldDB" id="A0AAD8JSI3"/>
<proteinExistence type="predicted"/>
<organism evidence="1 2">
    <name type="scientific">Tagetes erecta</name>
    <name type="common">African marigold</name>
    <dbReference type="NCBI Taxonomy" id="13708"/>
    <lineage>
        <taxon>Eukaryota</taxon>
        <taxon>Viridiplantae</taxon>
        <taxon>Streptophyta</taxon>
        <taxon>Embryophyta</taxon>
        <taxon>Tracheophyta</taxon>
        <taxon>Spermatophyta</taxon>
        <taxon>Magnoliopsida</taxon>
        <taxon>eudicotyledons</taxon>
        <taxon>Gunneridae</taxon>
        <taxon>Pentapetalae</taxon>
        <taxon>asterids</taxon>
        <taxon>campanulids</taxon>
        <taxon>Asterales</taxon>
        <taxon>Asteraceae</taxon>
        <taxon>Asteroideae</taxon>
        <taxon>Heliantheae alliance</taxon>
        <taxon>Tageteae</taxon>
        <taxon>Tagetes</taxon>
    </lineage>
</organism>
<protein>
    <submittedName>
        <fullName evidence="1">Uncharacterized protein</fullName>
    </submittedName>
</protein>
<sequence>MDQQSCSEVLNQNGDDGCASVTNKSCDIRVESLSDEDDVEEVYNEMSEFMVAGAHEAVDKQGASTPSLLVSND</sequence>